<feature type="region of interest" description="Disordered" evidence="2">
    <location>
        <begin position="76"/>
        <end position="97"/>
    </location>
</feature>
<dbReference type="InParanoid" id="B0DSB2"/>
<evidence type="ECO:0000313" key="4">
    <source>
        <dbReference type="EMBL" id="EDR02516.1"/>
    </source>
</evidence>
<reference evidence="4 5" key="1">
    <citation type="journal article" date="2008" name="Nature">
        <title>The genome of Laccaria bicolor provides insights into mycorrhizal symbiosis.</title>
        <authorList>
            <person name="Martin F."/>
            <person name="Aerts A."/>
            <person name="Ahren D."/>
            <person name="Brun A."/>
            <person name="Danchin E.G.J."/>
            <person name="Duchaussoy F."/>
            <person name="Gibon J."/>
            <person name="Kohler A."/>
            <person name="Lindquist E."/>
            <person name="Pereda V."/>
            <person name="Salamov A."/>
            <person name="Shapiro H.J."/>
            <person name="Wuyts J."/>
            <person name="Blaudez D."/>
            <person name="Buee M."/>
            <person name="Brokstein P."/>
            <person name="Canbaeck B."/>
            <person name="Cohen D."/>
            <person name="Courty P.E."/>
            <person name="Coutinho P.M."/>
            <person name="Delaruelle C."/>
            <person name="Detter J.C."/>
            <person name="Deveau A."/>
            <person name="DiFazio S."/>
            <person name="Duplessis S."/>
            <person name="Fraissinet-Tachet L."/>
            <person name="Lucic E."/>
            <person name="Frey-Klett P."/>
            <person name="Fourrey C."/>
            <person name="Feussner I."/>
            <person name="Gay G."/>
            <person name="Grimwood J."/>
            <person name="Hoegger P.J."/>
            <person name="Jain P."/>
            <person name="Kilaru S."/>
            <person name="Labbe J."/>
            <person name="Lin Y.C."/>
            <person name="Legue V."/>
            <person name="Le Tacon F."/>
            <person name="Marmeisse R."/>
            <person name="Melayah D."/>
            <person name="Montanini B."/>
            <person name="Muratet M."/>
            <person name="Nehls U."/>
            <person name="Niculita-Hirzel H."/>
            <person name="Oudot-Le Secq M.P."/>
            <person name="Peter M."/>
            <person name="Quesneville H."/>
            <person name="Rajashekar B."/>
            <person name="Reich M."/>
            <person name="Rouhier N."/>
            <person name="Schmutz J."/>
            <person name="Yin T."/>
            <person name="Chalot M."/>
            <person name="Henrissat B."/>
            <person name="Kuees U."/>
            <person name="Lucas S."/>
            <person name="Van de Peer Y."/>
            <person name="Podila G.K."/>
            <person name="Polle A."/>
            <person name="Pukkila P.J."/>
            <person name="Richardson P.M."/>
            <person name="Rouze P."/>
            <person name="Sanders I.R."/>
            <person name="Stajich J.E."/>
            <person name="Tunlid A."/>
            <person name="Tuskan G."/>
            <person name="Grigoriev I.V."/>
        </authorList>
    </citation>
    <scope>NUCLEOTIDE SEQUENCE [LARGE SCALE GENOMIC DNA]</scope>
    <source>
        <strain evidence="5">S238N-H82 / ATCC MYA-4686</strain>
    </source>
</reference>
<dbReference type="AlphaFoldDB" id="B0DSB2"/>
<feature type="region of interest" description="Disordered" evidence="2">
    <location>
        <begin position="1"/>
        <end position="22"/>
    </location>
</feature>
<dbReference type="PROSITE" id="PS51319">
    <property type="entry name" value="TFIIS_N"/>
    <property type="match status" value="1"/>
</dbReference>
<dbReference type="GO" id="GO:0005634">
    <property type="term" value="C:nucleus"/>
    <property type="evidence" value="ECO:0007669"/>
    <property type="project" value="UniProtKB-SubCell"/>
</dbReference>
<organism evidence="5">
    <name type="scientific">Laccaria bicolor (strain S238N-H82 / ATCC MYA-4686)</name>
    <name type="common">Bicoloured deceiver</name>
    <name type="synonym">Laccaria laccata var. bicolor</name>
    <dbReference type="NCBI Taxonomy" id="486041"/>
    <lineage>
        <taxon>Eukaryota</taxon>
        <taxon>Fungi</taxon>
        <taxon>Dikarya</taxon>
        <taxon>Basidiomycota</taxon>
        <taxon>Agaricomycotina</taxon>
        <taxon>Agaricomycetes</taxon>
        <taxon>Agaricomycetidae</taxon>
        <taxon>Agaricales</taxon>
        <taxon>Agaricineae</taxon>
        <taxon>Hydnangiaceae</taxon>
        <taxon>Laccaria</taxon>
    </lineage>
</organism>
<dbReference type="Proteomes" id="UP000001194">
    <property type="component" value="Unassembled WGS sequence"/>
</dbReference>
<dbReference type="Gene3D" id="1.20.930.10">
    <property type="entry name" value="Conserved domain common to transcription factors TFIIS, elongin A, CRSP70"/>
    <property type="match status" value="1"/>
</dbReference>
<evidence type="ECO:0000313" key="5">
    <source>
        <dbReference type="Proteomes" id="UP000001194"/>
    </source>
</evidence>
<dbReference type="InterPro" id="IPR035441">
    <property type="entry name" value="TFIIS/LEDGF_dom_sf"/>
</dbReference>
<name>B0DSB2_LACBS</name>
<gene>
    <name evidence="4" type="ORF">LACBIDRAFT_332315</name>
</gene>
<keyword evidence="5" id="KW-1185">Reference proteome</keyword>
<protein>
    <submittedName>
        <fullName evidence="4">Predicted protein</fullName>
    </submittedName>
</protein>
<dbReference type="OrthoDB" id="3008242at2759"/>
<dbReference type="GeneID" id="6082514"/>
<accession>B0DSB2</accession>
<keyword evidence="1" id="KW-0539">Nucleus</keyword>
<evidence type="ECO:0000259" key="3">
    <source>
        <dbReference type="PROSITE" id="PS51319"/>
    </source>
</evidence>
<feature type="domain" description="TFIIS N-terminal" evidence="3">
    <location>
        <begin position="1"/>
        <end position="69"/>
    </location>
</feature>
<dbReference type="RefSeq" id="XP_001886879.1">
    <property type="nucleotide sequence ID" value="XM_001886844.1"/>
</dbReference>
<evidence type="ECO:0000256" key="2">
    <source>
        <dbReference type="SAM" id="MobiDB-lite"/>
    </source>
</evidence>
<evidence type="ECO:0000256" key="1">
    <source>
        <dbReference type="PROSITE-ProRule" id="PRU00649"/>
    </source>
</evidence>
<dbReference type="EMBL" id="DS547130">
    <property type="protein sequence ID" value="EDR02516.1"/>
    <property type="molecule type" value="Genomic_DNA"/>
</dbReference>
<dbReference type="Pfam" id="PF08711">
    <property type="entry name" value="Med26"/>
    <property type="match status" value="1"/>
</dbReference>
<dbReference type="KEGG" id="lbc:LACBIDRAFT_332315"/>
<dbReference type="InterPro" id="IPR017923">
    <property type="entry name" value="TFIIS_N"/>
</dbReference>
<dbReference type="HOGENOM" id="CLU_422141_0_0_1"/>
<dbReference type="SUPFAM" id="SSF47676">
    <property type="entry name" value="Conserved domain common to transcription factors TFIIS, elongin A, CRSP70"/>
    <property type="match status" value="1"/>
</dbReference>
<sequence>MSADVRDADKLKRAYNHSDEQKDFEVTETALKESQVGRAVGRLQTHAAKRVVDLALEIVAKWELALEKAKGSTRIPHRRPLNQVGKAPGAAGTPSTSTAAKIKLPTAKGHSNTGISINVRKETPFHLSTAALIDEEHTCYRQSLDEFASRDDIQEAKDDEFYDKMVVNSQRILSYLSPPMDWRVTLSGGEILAALRMVTHADHGEGIDRSLVLYPAHPISSRTLFQLSTFTKVPSWLSDLHQKIWIQKSGEQIIRTVKIEYADYKRLDERLAEVRPGSPGAIRDIKLDFLWSLPSTISGPLDDKEAIDGDHFDDDVHSFFPITLQYLDLFRLGLRRMSLRMPAPLLIRREYHALSKLLSKLPKDSAGSVMISGQPGAVNSWLGGPIVAYCDADGLSSKPSQFLMENYTIQIIAVCPLNETMPGSSHVMKLVTKLWSPRELFTVACLSASLSPTSIIQLKRNLEREIQDLSTKNNLMDLFSQTRLQRSLSHSIFQLSPMNDMRLFDDAIVTPVSPWALELISHSYERSQENISLQFYHAIADIPSAGTLRMIFQLRVLAYFRDLREPTTFKVRRPSDSFTSVGLHSSGLELDDAVWCKKQRHLVPKSTFPSVDSLLFLPKDTLIGFQATVRPEHPIATAGLRRILSWLKH</sequence>
<feature type="compositionally biased region" description="Low complexity" evidence="2">
    <location>
        <begin position="87"/>
        <end position="97"/>
    </location>
</feature>
<proteinExistence type="predicted"/>
<comment type="subcellular location">
    <subcellularLocation>
        <location evidence="1">Nucleus</location>
    </subcellularLocation>
</comment>